<feature type="region of interest" description="Disordered" evidence="7">
    <location>
        <begin position="152"/>
        <end position="197"/>
    </location>
</feature>
<feature type="compositionally biased region" description="Low complexity" evidence="7">
    <location>
        <begin position="520"/>
        <end position="530"/>
    </location>
</feature>
<dbReference type="OMA" id="KYRQFAV"/>
<sequence length="1517" mass="170354">MIDSDRIIAAFSALPINSINQDWVKDVWTADFTDLGEIPEETVTIVSNDRYNISQLEDCCKLLVKEKDGRLWTLLVDNDISLKSTVVLLYYLLDIGTKVNSNYVMKEASILAASVYIKLLALPGSGAFKVFHPEIIVKCVEILKFFDNVGSTKRKVSSDSGGSKKKKGQKKRKRKNTAEEDSSLNNDEDVSINDDDDIDEELTPSQVNRLMKLLLNLLKDLTHLFEGFSLKSSYSTAHRLISYFVQLTRQEMVDVDFYSWPSIENMSVPCLAYRCLDLMCTVPSLNITILTAVCKYILPNLLMAGKSVVRADTKIVDQTVEFLRYIMKTGGETTIPVISTLIQHMSTKVLDKSDFRLTVAKAIVTLLQDFPAPSYSKVLEWLLKLSQHAKMSHRIFALEVVTLLLGRKEPESIDDVNDETVLITKHKSLMSVILARCSDLSPSVRSKAILGFSQCFVSLNTDVVSAMREIVTPRANASRQKHPPHLIPTPDLQNRVETRITPESISKDGENETPLVTPSDSDVNVTVGNTTSTSRNRTVFPFTPFVGVQLTPGFNPDLTDNEGVISMLRRRSSDENAGVRKAAVQALQNIILFEKPNFRKENLIMINERCCDPSLSVRKQSIQCLTRYITQIWLDGALPLVMDRENTLQDKCCELVEDVIFGNLTTYHKHYLQLACQTLARSKKIKLSYMKNLETHIDTENNKGAWLLIYIIAQFVPKINAQFVIDYWEKHSQSLKDEEEDTFERVLNVICYTAEHLLSTVRLDMIDDLNNRLKRFDSPPGLVAVIVKTLSKLSECQATSEGDTTRSQKETWGVQLLKSCDEYLSKVIFEDKLEGEVDEDKIVCYLSTIGEIVQLCPAKTPQRIYLLVQSIVAGSELPSEHHSQISDTSHTSSQNSSQNSSQSSQGTQQAIPPSQPFSQFKGFNTSNRVRTFAFITLGKLLLQNERLAKKCIPALARELETCSDIVLRNNIVIIMCDLCIRYTTVIDSYVPNIAVCLKDRAPLIRKQTLTLLTRLLQEDFIKWKGVLFFRFITTLLDSDSDIQDFAEFCMINILLHRQPNMFFNHFIECIFHFNGYTESSVYNKFTQTDREKSLFNMKGEHAASKRLKLYLFMLEHTNDQHKFQLTSKLCQDILGGVVDNILPLNEKSLPLLKDSLAILSSKEIKISSMKAKPTAQDDDEQQPDMAAVVLATAKKHLITQVVKKNVIENIVPIVTSLKYILEKEKSPVLKDLMIYLQVLMKDFKTEIEEILASDKQLLKELNFDIKRFEEQQENESNNITTDTIPMASQTGTPVATPVTIVTEPSSDNNTDTTVNSPSRTDSTTTQTSTVGTPKQDKITGPRPPLLSAAILNSAKKNIERLKELKEARNTPSKTKKTPKGKTPSNKSKGGTPVSDKERRKSGVTWADENSKDPIGSSSNTNEASSTSSATILIKTPNHRVTRAISTPSGALGNITFAIDQNTSMIPLSPIEGSDESALQISKQPEFDSDDVVFLMSPERPLPKPKKWNIKSVKTEAS</sequence>
<dbReference type="Pfam" id="PF12717">
    <property type="entry name" value="Cnd1"/>
    <property type="match status" value="1"/>
</dbReference>
<dbReference type="EMBL" id="KB202199">
    <property type="protein sequence ID" value="ESO91741.1"/>
    <property type="molecule type" value="Genomic_DNA"/>
</dbReference>
<feature type="compositionally biased region" description="Polar residues" evidence="7">
    <location>
        <begin position="1302"/>
        <end position="1315"/>
    </location>
</feature>
<dbReference type="Pfam" id="PF12765">
    <property type="entry name" value="Cohesin_HEAT"/>
    <property type="match status" value="1"/>
</dbReference>
<feature type="domain" description="Condensin complex subunit 1 C-terminal" evidence="8">
    <location>
        <begin position="967"/>
        <end position="1132"/>
    </location>
</feature>
<reference evidence="9 10" key="1">
    <citation type="journal article" date="2013" name="Nature">
        <title>Insights into bilaterian evolution from three spiralian genomes.</title>
        <authorList>
            <person name="Simakov O."/>
            <person name="Marletaz F."/>
            <person name="Cho S.J."/>
            <person name="Edsinger-Gonzales E."/>
            <person name="Havlak P."/>
            <person name="Hellsten U."/>
            <person name="Kuo D.H."/>
            <person name="Larsson T."/>
            <person name="Lv J."/>
            <person name="Arendt D."/>
            <person name="Savage R."/>
            <person name="Osoegawa K."/>
            <person name="de Jong P."/>
            <person name="Grimwood J."/>
            <person name="Chapman J.A."/>
            <person name="Shapiro H."/>
            <person name="Aerts A."/>
            <person name="Otillar R.P."/>
            <person name="Terry A.Y."/>
            <person name="Boore J.L."/>
            <person name="Grigoriev I.V."/>
            <person name="Lindberg D.R."/>
            <person name="Seaver E.C."/>
            <person name="Weisblat D.A."/>
            <person name="Putnam N.H."/>
            <person name="Rokhsar D.S."/>
        </authorList>
    </citation>
    <scope>NUCLEOTIDE SEQUENCE [LARGE SCALE GENOMIC DNA]</scope>
</reference>
<dbReference type="InterPro" id="IPR026971">
    <property type="entry name" value="CND1/NCAPD3"/>
</dbReference>
<dbReference type="RefSeq" id="XP_009057415.1">
    <property type="nucleotide sequence ID" value="XM_009059167.1"/>
</dbReference>
<gene>
    <name evidence="9" type="ORF">LOTGIDRAFT_233338</name>
</gene>
<keyword evidence="4" id="KW-0226">DNA condensation</keyword>
<dbReference type="InterPro" id="IPR011989">
    <property type="entry name" value="ARM-like"/>
</dbReference>
<dbReference type="HOGENOM" id="CLU_002301_0_1_1"/>
<dbReference type="GO" id="GO:0000796">
    <property type="term" value="C:condensin complex"/>
    <property type="evidence" value="ECO:0007669"/>
    <property type="project" value="TreeGrafter"/>
</dbReference>
<evidence type="ECO:0000256" key="7">
    <source>
        <dbReference type="SAM" id="MobiDB-lite"/>
    </source>
</evidence>
<dbReference type="SUPFAM" id="SSF48371">
    <property type="entry name" value="ARM repeat"/>
    <property type="match status" value="2"/>
</dbReference>
<name>V4AEG2_LOTGI</name>
<dbReference type="Proteomes" id="UP000030746">
    <property type="component" value="Unassembled WGS sequence"/>
</dbReference>
<dbReference type="GO" id="GO:0010032">
    <property type="term" value="P:meiotic chromosome condensation"/>
    <property type="evidence" value="ECO:0007669"/>
    <property type="project" value="TreeGrafter"/>
</dbReference>
<dbReference type="Gene3D" id="1.25.10.10">
    <property type="entry name" value="Leucine-rich Repeat Variant"/>
    <property type="match status" value="3"/>
</dbReference>
<dbReference type="GO" id="GO:0005634">
    <property type="term" value="C:nucleus"/>
    <property type="evidence" value="ECO:0007669"/>
    <property type="project" value="UniProtKB-SubCell"/>
</dbReference>
<dbReference type="InterPro" id="IPR032682">
    <property type="entry name" value="Cnd1_C"/>
</dbReference>
<feature type="compositionally biased region" description="Basic residues" evidence="7">
    <location>
        <begin position="163"/>
        <end position="175"/>
    </location>
</feature>
<proteinExistence type="predicted"/>
<dbReference type="OrthoDB" id="10263978at2759"/>
<keyword evidence="5" id="KW-0539">Nucleus</keyword>
<dbReference type="PANTHER" id="PTHR14222">
    <property type="entry name" value="CONDENSIN"/>
    <property type="match status" value="1"/>
</dbReference>
<feature type="compositionally biased region" description="Basic and acidic residues" evidence="7">
    <location>
        <begin position="501"/>
        <end position="510"/>
    </location>
</feature>
<evidence type="ECO:0000256" key="4">
    <source>
        <dbReference type="ARBA" id="ARBA00023067"/>
    </source>
</evidence>
<evidence type="ECO:0000313" key="10">
    <source>
        <dbReference type="Proteomes" id="UP000030746"/>
    </source>
</evidence>
<protein>
    <recommendedName>
        <fullName evidence="8">Condensin complex subunit 1 C-terminal domain-containing protein</fullName>
    </recommendedName>
</protein>
<feature type="region of interest" description="Disordered" evidence="7">
    <location>
        <begin position="879"/>
        <end position="912"/>
    </location>
</feature>
<dbReference type="STRING" id="225164.V4AEG2"/>
<dbReference type="GO" id="GO:0051301">
    <property type="term" value="P:cell division"/>
    <property type="evidence" value="ECO:0007669"/>
    <property type="project" value="UniProtKB-KW"/>
</dbReference>
<evidence type="ECO:0000256" key="6">
    <source>
        <dbReference type="ARBA" id="ARBA00023306"/>
    </source>
</evidence>
<evidence type="ECO:0000313" key="9">
    <source>
        <dbReference type="EMBL" id="ESO91741.1"/>
    </source>
</evidence>
<dbReference type="InterPro" id="IPR016024">
    <property type="entry name" value="ARM-type_fold"/>
</dbReference>
<feature type="compositionally biased region" description="Low complexity" evidence="7">
    <location>
        <begin position="1316"/>
        <end position="1332"/>
    </location>
</feature>
<keyword evidence="10" id="KW-1185">Reference proteome</keyword>
<evidence type="ECO:0000256" key="2">
    <source>
        <dbReference type="ARBA" id="ARBA00022618"/>
    </source>
</evidence>
<dbReference type="InterPro" id="IPR026003">
    <property type="entry name" value="Cohesin_HEAT"/>
</dbReference>
<dbReference type="KEGG" id="lgi:LOTGIDRAFT_233338"/>
<dbReference type="CTD" id="20249230"/>
<feature type="compositionally biased region" description="Low complexity" evidence="7">
    <location>
        <begin position="886"/>
        <end position="909"/>
    </location>
</feature>
<feature type="region of interest" description="Disordered" evidence="7">
    <location>
        <begin position="1363"/>
        <end position="1434"/>
    </location>
</feature>
<feature type="compositionally biased region" description="Acidic residues" evidence="7">
    <location>
        <begin position="179"/>
        <end position="197"/>
    </location>
</feature>
<accession>V4AEG2</accession>
<keyword evidence="2" id="KW-0132">Cell division</keyword>
<organism evidence="9 10">
    <name type="scientific">Lottia gigantea</name>
    <name type="common">Giant owl limpet</name>
    <dbReference type="NCBI Taxonomy" id="225164"/>
    <lineage>
        <taxon>Eukaryota</taxon>
        <taxon>Metazoa</taxon>
        <taxon>Spiralia</taxon>
        <taxon>Lophotrochozoa</taxon>
        <taxon>Mollusca</taxon>
        <taxon>Gastropoda</taxon>
        <taxon>Patellogastropoda</taxon>
        <taxon>Lottioidea</taxon>
        <taxon>Lottiidae</taxon>
        <taxon>Lottia</taxon>
    </lineage>
</organism>
<feature type="compositionally biased region" description="Polar residues" evidence="7">
    <location>
        <begin position="1274"/>
        <end position="1293"/>
    </location>
</feature>
<evidence type="ECO:0000256" key="1">
    <source>
        <dbReference type="ARBA" id="ARBA00004123"/>
    </source>
</evidence>
<keyword evidence="6" id="KW-0131">Cell cycle</keyword>
<keyword evidence="3" id="KW-0498">Mitosis</keyword>
<feature type="compositionally biased region" description="Low complexity" evidence="7">
    <location>
        <begin position="1416"/>
        <end position="1430"/>
    </location>
</feature>
<feature type="compositionally biased region" description="Low complexity" evidence="7">
    <location>
        <begin position="1380"/>
        <end position="1391"/>
    </location>
</feature>
<dbReference type="GeneID" id="20249230"/>
<evidence type="ECO:0000256" key="5">
    <source>
        <dbReference type="ARBA" id="ARBA00023242"/>
    </source>
</evidence>
<dbReference type="GO" id="GO:0042393">
    <property type="term" value="F:histone binding"/>
    <property type="evidence" value="ECO:0007669"/>
    <property type="project" value="TreeGrafter"/>
</dbReference>
<feature type="region of interest" description="Disordered" evidence="7">
    <location>
        <begin position="501"/>
        <end position="530"/>
    </location>
</feature>
<feature type="region of interest" description="Disordered" evidence="7">
    <location>
        <begin position="1271"/>
        <end position="1344"/>
    </location>
</feature>
<dbReference type="GO" id="GO:0000779">
    <property type="term" value="C:condensed chromosome, centromeric region"/>
    <property type="evidence" value="ECO:0007669"/>
    <property type="project" value="TreeGrafter"/>
</dbReference>
<evidence type="ECO:0000259" key="8">
    <source>
        <dbReference type="Pfam" id="PF12717"/>
    </source>
</evidence>
<dbReference type="GO" id="GO:0007076">
    <property type="term" value="P:mitotic chromosome condensation"/>
    <property type="evidence" value="ECO:0007669"/>
    <property type="project" value="InterPro"/>
</dbReference>
<comment type="subcellular location">
    <subcellularLocation>
        <location evidence="1">Nucleus</location>
    </subcellularLocation>
</comment>
<evidence type="ECO:0000256" key="3">
    <source>
        <dbReference type="ARBA" id="ARBA00022776"/>
    </source>
</evidence>
<dbReference type="PANTHER" id="PTHR14222:SF1">
    <property type="entry name" value="CONDENSIN-2 COMPLEX SUBUNIT D3"/>
    <property type="match status" value="1"/>
</dbReference>